<name>A0ABQ8U168_9EUKA</name>
<evidence type="ECO:0000313" key="3">
    <source>
        <dbReference type="Proteomes" id="UP001141327"/>
    </source>
</evidence>
<dbReference type="EMBL" id="JAPMOS010000373">
    <property type="protein sequence ID" value="KAJ4452844.1"/>
    <property type="molecule type" value="Genomic_DNA"/>
</dbReference>
<feature type="compositionally biased region" description="Basic and acidic residues" evidence="1">
    <location>
        <begin position="58"/>
        <end position="73"/>
    </location>
</feature>
<dbReference type="Proteomes" id="UP001141327">
    <property type="component" value="Unassembled WGS sequence"/>
</dbReference>
<reference evidence="2" key="1">
    <citation type="journal article" date="2022" name="bioRxiv">
        <title>Genomics of Preaxostyla Flagellates Illuminates Evolutionary Transitions and the Path Towards Mitochondrial Loss.</title>
        <authorList>
            <person name="Novak L.V.F."/>
            <person name="Treitli S.C."/>
            <person name="Pyrih J."/>
            <person name="Halakuc P."/>
            <person name="Pipaliya S.V."/>
            <person name="Vacek V."/>
            <person name="Brzon O."/>
            <person name="Soukal P."/>
            <person name="Eme L."/>
            <person name="Dacks J.B."/>
            <person name="Karnkowska A."/>
            <person name="Elias M."/>
            <person name="Hampl V."/>
        </authorList>
    </citation>
    <scope>NUCLEOTIDE SEQUENCE</scope>
    <source>
        <strain evidence="2">RCP-MX</strain>
    </source>
</reference>
<protein>
    <submittedName>
        <fullName evidence="2">Uncharacterized protein</fullName>
    </submittedName>
</protein>
<keyword evidence="3" id="KW-1185">Reference proteome</keyword>
<organism evidence="2 3">
    <name type="scientific">Paratrimastix pyriformis</name>
    <dbReference type="NCBI Taxonomy" id="342808"/>
    <lineage>
        <taxon>Eukaryota</taxon>
        <taxon>Metamonada</taxon>
        <taxon>Preaxostyla</taxon>
        <taxon>Paratrimastigidae</taxon>
        <taxon>Paratrimastix</taxon>
    </lineage>
</organism>
<evidence type="ECO:0000313" key="2">
    <source>
        <dbReference type="EMBL" id="KAJ4452844.1"/>
    </source>
</evidence>
<sequence length="99" mass="11097">MAGSQRTIEQKSERRKIQLSSLLDRGATVLPPGCSPWQGTARVGSARNSFRSRTRTGRGGEPRHRNISDRTTRIDSSCPTSNLTSWGPNPKYLTCYRLY</sequence>
<gene>
    <name evidence="2" type="ORF">PAPYR_12873</name>
</gene>
<accession>A0ABQ8U168</accession>
<feature type="region of interest" description="Disordered" evidence="1">
    <location>
        <begin position="31"/>
        <end position="80"/>
    </location>
</feature>
<evidence type="ECO:0000256" key="1">
    <source>
        <dbReference type="SAM" id="MobiDB-lite"/>
    </source>
</evidence>
<comment type="caution">
    <text evidence="2">The sequence shown here is derived from an EMBL/GenBank/DDBJ whole genome shotgun (WGS) entry which is preliminary data.</text>
</comment>
<proteinExistence type="predicted"/>